<name>A0AAV4NK21_CAEEX</name>
<feature type="region of interest" description="Disordered" evidence="1">
    <location>
        <begin position="102"/>
        <end position="128"/>
    </location>
</feature>
<evidence type="ECO:0000313" key="3">
    <source>
        <dbReference type="Proteomes" id="UP001054945"/>
    </source>
</evidence>
<feature type="region of interest" description="Disordered" evidence="1">
    <location>
        <begin position="1"/>
        <end position="20"/>
    </location>
</feature>
<evidence type="ECO:0000313" key="2">
    <source>
        <dbReference type="EMBL" id="GIX84168.1"/>
    </source>
</evidence>
<dbReference type="EMBL" id="BPLR01020936">
    <property type="protein sequence ID" value="GIX84168.1"/>
    <property type="molecule type" value="Genomic_DNA"/>
</dbReference>
<comment type="caution">
    <text evidence="2">The sequence shown here is derived from an EMBL/GenBank/DDBJ whole genome shotgun (WGS) entry which is preliminary data.</text>
</comment>
<accession>A0AAV4NK21</accession>
<evidence type="ECO:0000256" key="1">
    <source>
        <dbReference type="SAM" id="MobiDB-lite"/>
    </source>
</evidence>
<reference evidence="2 3" key="1">
    <citation type="submission" date="2021-06" db="EMBL/GenBank/DDBJ databases">
        <title>Caerostris extrusa draft genome.</title>
        <authorList>
            <person name="Kono N."/>
            <person name="Arakawa K."/>
        </authorList>
    </citation>
    <scope>NUCLEOTIDE SEQUENCE [LARGE SCALE GENOMIC DNA]</scope>
</reference>
<proteinExistence type="predicted"/>
<organism evidence="2 3">
    <name type="scientific">Caerostris extrusa</name>
    <name type="common">Bark spider</name>
    <name type="synonym">Caerostris bankana</name>
    <dbReference type="NCBI Taxonomy" id="172846"/>
    <lineage>
        <taxon>Eukaryota</taxon>
        <taxon>Metazoa</taxon>
        <taxon>Ecdysozoa</taxon>
        <taxon>Arthropoda</taxon>
        <taxon>Chelicerata</taxon>
        <taxon>Arachnida</taxon>
        <taxon>Araneae</taxon>
        <taxon>Araneomorphae</taxon>
        <taxon>Entelegynae</taxon>
        <taxon>Araneoidea</taxon>
        <taxon>Araneidae</taxon>
        <taxon>Caerostris</taxon>
    </lineage>
</organism>
<keyword evidence="3" id="KW-1185">Reference proteome</keyword>
<sequence>MCTSANLGKYSPSRVEGAEKQRRQFFCCHSRVGDGRNSDEGEKRTALERRRMGEARGKGSFFVSMPPPPSNKLCEVTRIRNNLIAAAAAEFSKDTVLQDGEFAGSGKIRGTHEYGSTEGEGQKNASTG</sequence>
<dbReference type="AlphaFoldDB" id="A0AAV4NK21"/>
<dbReference type="Proteomes" id="UP001054945">
    <property type="component" value="Unassembled WGS sequence"/>
</dbReference>
<protein>
    <submittedName>
        <fullName evidence="2">Uncharacterized protein</fullName>
    </submittedName>
</protein>
<gene>
    <name evidence="2" type="ORF">CEXT_797411</name>
</gene>